<dbReference type="Proteomes" id="UP000290517">
    <property type="component" value="Unassembled WGS sequence"/>
</dbReference>
<evidence type="ECO:0000313" key="7">
    <source>
        <dbReference type="Proteomes" id="UP000290517"/>
    </source>
</evidence>
<evidence type="ECO:0000256" key="1">
    <source>
        <dbReference type="SAM" id="Phobius"/>
    </source>
</evidence>
<dbReference type="EMBL" id="SDJQ01000014">
    <property type="protein sequence ID" value="RXR33441.1"/>
    <property type="molecule type" value="Genomic_DNA"/>
</dbReference>
<dbReference type="Proteomes" id="UP000289805">
    <property type="component" value="Unassembled WGS sequence"/>
</dbReference>
<dbReference type="Pfam" id="PF20597">
    <property type="entry name" value="pAdhesive_15"/>
    <property type="match status" value="1"/>
</dbReference>
<evidence type="ECO:0000313" key="6">
    <source>
        <dbReference type="Proteomes" id="UP000289805"/>
    </source>
</evidence>
<gene>
    <name evidence="4" type="ORF">EQW73_10305</name>
    <name evidence="5" type="ORF">EQW78_11765</name>
</gene>
<evidence type="ECO:0000313" key="5">
    <source>
        <dbReference type="EMBL" id="RXR33441.1"/>
    </source>
</evidence>
<feature type="domain" description="DUF5979" evidence="2">
    <location>
        <begin position="912"/>
        <end position="1015"/>
    </location>
</feature>
<proteinExistence type="predicted"/>
<feature type="domain" description="DUF5979" evidence="2">
    <location>
        <begin position="803"/>
        <end position="902"/>
    </location>
</feature>
<keyword evidence="7" id="KW-1185">Reference proteome</keyword>
<keyword evidence="1" id="KW-0472">Membrane</keyword>
<protein>
    <submittedName>
        <fullName evidence="5">Choice-of-anchor A family protein</fullName>
    </submittedName>
</protein>
<comment type="caution">
    <text evidence="5">The sequence shown here is derived from an EMBL/GenBank/DDBJ whole genome shotgun (WGS) entry which is preliminary data.</text>
</comment>
<name>A0A4Q1KTF9_9CELL</name>
<dbReference type="EMBL" id="SDJR01000005">
    <property type="protein sequence ID" value="RXR25875.1"/>
    <property type="molecule type" value="Genomic_DNA"/>
</dbReference>
<feature type="domain" description="Choice-of-anchor A" evidence="3">
    <location>
        <begin position="76"/>
        <end position="339"/>
    </location>
</feature>
<feature type="domain" description="DUF5979" evidence="2">
    <location>
        <begin position="589"/>
        <end position="688"/>
    </location>
</feature>
<keyword evidence="1" id="KW-1133">Transmembrane helix</keyword>
<dbReference type="Pfam" id="PF19407">
    <property type="entry name" value="DUF5979"/>
    <property type="match status" value="6"/>
</dbReference>
<dbReference type="InterPro" id="IPR026588">
    <property type="entry name" value="Choice_anch_A"/>
</dbReference>
<feature type="transmembrane region" description="Helical" evidence="1">
    <location>
        <begin position="1030"/>
        <end position="1051"/>
    </location>
</feature>
<dbReference type="NCBIfam" id="TIGR04215">
    <property type="entry name" value="choice_anch_A"/>
    <property type="match status" value="1"/>
</dbReference>
<evidence type="ECO:0000259" key="3">
    <source>
        <dbReference type="Pfam" id="PF20597"/>
    </source>
</evidence>
<feature type="domain" description="DUF5979" evidence="2">
    <location>
        <begin position="696"/>
        <end position="794"/>
    </location>
</feature>
<reference evidence="6 7" key="1">
    <citation type="submission" date="2019-01" db="EMBL/GenBank/DDBJ databases">
        <title>Oerskovia turbata Genome sequencing and assembly.</title>
        <authorList>
            <person name="Dou T."/>
        </authorList>
    </citation>
    <scope>NUCLEOTIDE SEQUENCE [LARGE SCALE GENOMIC DNA]</scope>
    <source>
        <strain evidence="5 6">JCM12123</strain>
        <strain evidence="4 7">JCM3160</strain>
    </source>
</reference>
<organism evidence="5 6">
    <name type="scientific">Oerskovia turbata</name>
    <dbReference type="NCBI Taxonomy" id="1713"/>
    <lineage>
        <taxon>Bacteria</taxon>
        <taxon>Bacillati</taxon>
        <taxon>Actinomycetota</taxon>
        <taxon>Actinomycetes</taxon>
        <taxon>Micrococcales</taxon>
        <taxon>Cellulomonadaceae</taxon>
        <taxon>Oerskovia</taxon>
    </lineage>
</organism>
<dbReference type="OrthoDB" id="3257943at2"/>
<dbReference type="AlphaFoldDB" id="A0A4Q1KTF9"/>
<accession>A0A4Q1KTF9</accession>
<feature type="domain" description="DUF5979" evidence="2">
    <location>
        <begin position="480"/>
        <end position="578"/>
    </location>
</feature>
<dbReference type="RefSeq" id="WP_129429536.1">
    <property type="nucleotide sequence ID" value="NZ_SDJQ01000014.1"/>
</dbReference>
<feature type="domain" description="DUF5979" evidence="2">
    <location>
        <begin position="373"/>
        <end position="472"/>
    </location>
</feature>
<dbReference type="InterPro" id="IPR046022">
    <property type="entry name" value="DUF5979"/>
</dbReference>
<sequence length="1056" mass="104726">MITPHRARRTVPPFGRAVAAVTATVLGLTGALALGTGPLAAPASAATTAQLPQCPAPGEMPGIGNLPAFTDSNIAVYAGGDYSATGTAAESEGLLVVMGDATFDKAAGGVYNVGSAGVGSQITPPGGTTMLAVGGDLTVGPLTTMDVGANVVGGGNVDVGGSITNTVPLALNGGVATPSMGAAAVASYTSFQDVITEESRLLAQPAGTPGKIEPWGELRFTGDPDASLHTFTVDGAALTSLGKKVSVFFDEIGGTAPIVVNVTGSAVDLDAQSFFFGTTQVNALSSPELGNAASRILWNFVDATSVELGENDQFMGSILAPHADVTLTTSTNGRVYVGKTLSVLGIGGGIEQHNYPWTGSGPFTCLSDEPGGFTVTKNVVGDGADLVPTGTEFTVDYSYTAHGTPVTGTLTVTADGTVVNGPAGLPAGTVVTLSEPDLPLVPGVDWGTPSFAPSDTVTIGATGTVAVRLTNTASAQVGGFSIAKALTGLASDQVPSGTEFTVAYTVTADGASTQGTVTVLADGTVVDGPQDLPVGAVVTFTETDLPTVPGVVWGEPSFEPASVTVSDGANPLVTLTNSADAALVPVGGFSVRKVVANAPEGTVPAGTGFTVRYSYLLEGTPTSGTLTVTADGTAVDGPQNLRAGTVVTFEEIALPTIDGVVWGAPVFSPATITVGAGTSTSVTLTNTVLDTPSGGFSLAKAVTGPAADQVPDSTELTVQYSYDLGGVATTGDLTVTADGTVVDGPQNLPVGTVVTFTEIDLPSIDGVVWGEPVFSPAQVVVADGESTAVTLTNTANAEPAGGFSLTKVVAGTGASVVPAGTEFTVRHSYELDGAPVSGTSTVAADGTVVDGPQNLPVGSVVTFTEIDLPSIDGVVWGEPVFSPAQVVVADGESTAVTLTNTADVVAAPVGGFTIAKEVTGPNASKVPADTEFTVAISATVDGERTEGTLTVRADGTVVQGPADLPAGTVVDLVEVDLPKLAGVRWGTPVFTIDGEKVTSVTVGAGQTVAVTLTNTAHTADGGLATTGAQVAGIAAVALLLVGGGGALLVGARRRRA</sequence>
<evidence type="ECO:0000313" key="4">
    <source>
        <dbReference type="EMBL" id="RXR25875.1"/>
    </source>
</evidence>
<evidence type="ECO:0000259" key="2">
    <source>
        <dbReference type="Pfam" id="PF19407"/>
    </source>
</evidence>
<keyword evidence="1" id="KW-0812">Transmembrane</keyword>
<dbReference type="STRING" id="1713.GCA_000718325_01748"/>